<name>A0A4Y2PY14_ARAVE</name>
<accession>A0A4Y2PY14</accession>
<evidence type="ECO:0000313" key="3">
    <source>
        <dbReference type="Proteomes" id="UP000499080"/>
    </source>
</evidence>
<organism evidence="2 3">
    <name type="scientific">Araneus ventricosus</name>
    <name type="common">Orbweaver spider</name>
    <name type="synonym">Epeira ventricosa</name>
    <dbReference type="NCBI Taxonomy" id="182803"/>
    <lineage>
        <taxon>Eukaryota</taxon>
        <taxon>Metazoa</taxon>
        <taxon>Ecdysozoa</taxon>
        <taxon>Arthropoda</taxon>
        <taxon>Chelicerata</taxon>
        <taxon>Arachnida</taxon>
        <taxon>Araneae</taxon>
        <taxon>Araneomorphae</taxon>
        <taxon>Entelegynae</taxon>
        <taxon>Araneoidea</taxon>
        <taxon>Araneidae</taxon>
        <taxon>Araneus</taxon>
    </lineage>
</organism>
<feature type="region of interest" description="Disordered" evidence="1">
    <location>
        <begin position="36"/>
        <end position="85"/>
    </location>
</feature>
<evidence type="ECO:0000313" key="2">
    <source>
        <dbReference type="EMBL" id="GBN55157.1"/>
    </source>
</evidence>
<reference evidence="2 3" key="1">
    <citation type="journal article" date="2019" name="Sci. Rep.">
        <title>Orb-weaving spider Araneus ventricosus genome elucidates the spidroin gene catalogue.</title>
        <authorList>
            <person name="Kono N."/>
            <person name="Nakamura H."/>
            <person name="Ohtoshi R."/>
            <person name="Moran D.A.P."/>
            <person name="Shinohara A."/>
            <person name="Yoshida Y."/>
            <person name="Fujiwara M."/>
            <person name="Mori M."/>
            <person name="Tomita M."/>
            <person name="Arakawa K."/>
        </authorList>
    </citation>
    <scope>NUCLEOTIDE SEQUENCE [LARGE SCALE GENOMIC DNA]</scope>
</reference>
<protein>
    <submittedName>
        <fullName evidence="2">Uncharacterized protein</fullName>
    </submittedName>
</protein>
<sequence>MSPVPDTITVPVPIGWALELCKTTNAAHAPPYLMPLQRPNRLDEHGLHEPEQNAPSRLIPLQYPPVLGLNGHGTIDTEPPPSPRA</sequence>
<dbReference type="EMBL" id="BGPR01012223">
    <property type="protein sequence ID" value="GBN55157.1"/>
    <property type="molecule type" value="Genomic_DNA"/>
</dbReference>
<keyword evidence="3" id="KW-1185">Reference proteome</keyword>
<dbReference type="AlphaFoldDB" id="A0A4Y2PY14"/>
<proteinExistence type="predicted"/>
<feature type="compositionally biased region" description="Basic and acidic residues" evidence="1">
    <location>
        <begin position="40"/>
        <end position="51"/>
    </location>
</feature>
<gene>
    <name evidence="2" type="ORF">AVEN_22387_1</name>
</gene>
<comment type="caution">
    <text evidence="2">The sequence shown here is derived from an EMBL/GenBank/DDBJ whole genome shotgun (WGS) entry which is preliminary data.</text>
</comment>
<dbReference type="Proteomes" id="UP000499080">
    <property type="component" value="Unassembled WGS sequence"/>
</dbReference>
<evidence type="ECO:0000256" key="1">
    <source>
        <dbReference type="SAM" id="MobiDB-lite"/>
    </source>
</evidence>